<gene>
    <name evidence="2" type="ORF">SAMN05444414_10639</name>
</gene>
<name>A0A1M6Y984_9RHOB</name>
<protein>
    <submittedName>
        <fullName evidence="2">Uncharacterized protein</fullName>
    </submittedName>
</protein>
<evidence type="ECO:0000313" key="3">
    <source>
        <dbReference type="Proteomes" id="UP000184191"/>
    </source>
</evidence>
<evidence type="ECO:0000256" key="1">
    <source>
        <dbReference type="SAM" id="MobiDB-lite"/>
    </source>
</evidence>
<sequence>MKHDFNTTGRAVLGDSALVPPNRSLTVDVEKYQAFLDGSGMTDAQKEEFLQGMWSIIVSFVELGFGVHPLQEVCGKTAEIDQRDAKDAFDEVSSEEPDDNDNTNGFSA</sequence>
<reference evidence="3" key="1">
    <citation type="submission" date="2016-11" db="EMBL/GenBank/DDBJ databases">
        <authorList>
            <person name="Varghese N."/>
            <person name="Submissions S."/>
        </authorList>
    </citation>
    <scope>NUCLEOTIDE SEQUENCE [LARGE SCALE GENOMIC DNA]</scope>
    <source>
        <strain evidence="3">DSM 29327</strain>
    </source>
</reference>
<dbReference type="STRING" id="1054996.SAMN05444414_10639"/>
<accession>A0A1M6Y984</accession>
<feature type="region of interest" description="Disordered" evidence="1">
    <location>
        <begin position="84"/>
        <end position="108"/>
    </location>
</feature>
<dbReference type="AlphaFoldDB" id="A0A1M6Y984"/>
<organism evidence="2 3">
    <name type="scientific">Roseovarius marisflavi</name>
    <dbReference type="NCBI Taxonomy" id="1054996"/>
    <lineage>
        <taxon>Bacteria</taxon>
        <taxon>Pseudomonadati</taxon>
        <taxon>Pseudomonadota</taxon>
        <taxon>Alphaproteobacteria</taxon>
        <taxon>Rhodobacterales</taxon>
        <taxon>Roseobacteraceae</taxon>
        <taxon>Roseovarius</taxon>
    </lineage>
</organism>
<dbReference type="Proteomes" id="UP000184191">
    <property type="component" value="Unassembled WGS sequence"/>
</dbReference>
<feature type="compositionally biased region" description="Acidic residues" evidence="1">
    <location>
        <begin position="90"/>
        <end position="101"/>
    </location>
</feature>
<evidence type="ECO:0000313" key="2">
    <source>
        <dbReference type="EMBL" id="SHL14830.1"/>
    </source>
</evidence>
<dbReference type="EMBL" id="FRBN01000006">
    <property type="protein sequence ID" value="SHL14830.1"/>
    <property type="molecule type" value="Genomic_DNA"/>
</dbReference>
<keyword evidence="3" id="KW-1185">Reference proteome</keyword>
<proteinExistence type="predicted"/>
<dbReference type="OrthoDB" id="7876422at2"/>
<dbReference type="RefSeq" id="WP_139279282.1">
    <property type="nucleotide sequence ID" value="NZ_FRBN01000006.1"/>
</dbReference>